<keyword evidence="1" id="KW-1133">Transmembrane helix</keyword>
<dbReference type="AlphaFoldDB" id="A0A9Q8YGE2"/>
<keyword evidence="3" id="KW-0614">Plasmid</keyword>
<keyword evidence="1" id="KW-0812">Transmembrane</keyword>
<dbReference type="Pfam" id="PF07331">
    <property type="entry name" value="TctB"/>
    <property type="match status" value="1"/>
</dbReference>
<name>A0A9Q8YGE2_ENSAD</name>
<feature type="transmembrane region" description="Helical" evidence="1">
    <location>
        <begin position="63"/>
        <end position="83"/>
    </location>
</feature>
<proteinExistence type="predicted"/>
<dbReference type="EMBL" id="CP098810">
    <property type="protein sequence ID" value="USJ28423.1"/>
    <property type="molecule type" value="Genomic_DNA"/>
</dbReference>
<dbReference type="Proteomes" id="UP001055460">
    <property type="component" value="Plasmid pC"/>
</dbReference>
<protein>
    <submittedName>
        <fullName evidence="3">Tripartite tricarboxylate transporter TctB family protein</fullName>
    </submittedName>
</protein>
<feature type="transmembrane region" description="Helical" evidence="1">
    <location>
        <begin position="90"/>
        <end position="110"/>
    </location>
</feature>
<dbReference type="InterPro" id="IPR009936">
    <property type="entry name" value="DUF1468"/>
</dbReference>
<feature type="transmembrane region" description="Helical" evidence="1">
    <location>
        <begin position="189"/>
        <end position="208"/>
    </location>
</feature>
<feature type="transmembrane region" description="Helical" evidence="1">
    <location>
        <begin position="122"/>
        <end position="140"/>
    </location>
</feature>
<geneLocation type="plasmid" evidence="3 4">
    <name>pC</name>
</geneLocation>
<keyword evidence="1" id="KW-0472">Membrane</keyword>
<evidence type="ECO:0000259" key="2">
    <source>
        <dbReference type="Pfam" id="PF07331"/>
    </source>
</evidence>
<accession>A0A9Q8YGE2</accession>
<evidence type="ECO:0000313" key="4">
    <source>
        <dbReference type="Proteomes" id="UP001055460"/>
    </source>
</evidence>
<reference evidence="3" key="1">
    <citation type="submission" date="2022-06" db="EMBL/GenBank/DDBJ databases">
        <title>Physiological and biochemical characterization and genomic elucidation of a strain of the genus Ensifer adhaerens M8 that combines arsenic oxidation and chromium reduction.</title>
        <authorList>
            <person name="Li X."/>
            <person name="Yu c."/>
        </authorList>
    </citation>
    <scope>NUCLEOTIDE SEQUENCE</scope>
    <source>
        <strain evidence="3">M8</strain>
        <plasmid evidence="3">pC</plasmid>
    </source>
</reference>
<gene>
    <name evidence="3" type="ORF">NE863_35380</name>
</gene>
<organism evidence="3 4">
    <name type="scientific">Ensifer adhaerens</name>
    <name type="common">Sinorhizobium morelense</name>
    <dbReference type="NCBI Taxonomy" id="106592"/>
    <lineage>
        <taxon>Bacteria</taxon>
        <taxon>Pseudomonadati</taxon>
        <taxon>Pseudomonadota</taxon>
        <taxon>Alphaproteobacteria</taxon>
        <taxon>Hyphomicrobiales</taxon>
        <taxon>Rhizobiaceae</taxon>
        <taxon>Sinorhizobium/Ensifer group</taxon>
        <taxon>Ensifer</taxon>
    </lineage>
</organism>
<sequence>MFERSKKRPFPGKRAGYKLRGLYSQNAAAGYVLVLLGGLAILALSNLSQGTFTDMGSAMVPRWTAIALVVGGFALICAGVLGAEPWIPNVAFRGPIMLTVACVTFALTIRSSQLGPLRIPELGLLVAGPLAVIISGFASAESNLRDLVVTALALTAFCLFLFGDLLNLPIPLFPGAYRDLFAASLSQKAILRCTAAGLVVISAIIFLLTRRSAAIGERHE</sequence>
<feature type="transmembrane region" description="Helical" evidence="1">
    <location>
        <begin position="21"/>
        <end position="43"/>
    </location>
</feature>
<evidence type="ECO:0000256" key="1">
    <source>
        <dbReference type="SAM" id="Phobius"/>
    </source>
</evidence>
<evidence type="ECO:0000313" key="3">
    <source>
        <dbReference type="EMBL" id="USJ28423.1"/>
    </source>
</evidence>
<feature type="domain" description="DUF1468" evidence="2">
    <location>
        <begin position="29"/>
        <end position="171"/>
    </location>
</feature>
<dbReference type="RefSeq" id="WP_252161492.1">
    <property type="nucleotide sequence ID" value="NZ_CP098810.1"/>
</dbReference>
<feature type="transmembrane region" description="Helical" evidence="1">
    <location>
        <begin position="147"/>
        <end position="169"/>
    </location>
</feature>